<protein>
    <submittedName>
        <fullName evidence="2">Uncharacterized protein</fullName>
    </submittedName>
</protein>
<evidence type="ECO:0000256" key="1">
    <source>
        <dbReference type="ARBA" id="ARBA00009963"/>
    </source>
</evidence>
<sequence length="224" mass="24494">MHNKEDIKPDMQACGEFVAIKPEWKPRQSRAGNPWKIRYSYAITDKGIEVVAAARYKAGDLNALVEGGEGMYGNFVGVPTTYSDYFVGASTIAHQSYVGTSGTRTLSTSTSDTNSRVAAKLSNADTDRDIVLTNLAADLDGAGMSIAKLRTAFQIQRFYEKCARGGRRYIEQIKSHFNVNSPDARMQRSEYLGGSRIPIHISEIVCSDSSDIGKLGSTSRTNGY</sequence>
<name>A0AA36DSP6_CYLNA</name>
<dbReference type="EMBL" id="CATQJL010000055">
    <property type="protein sequence ID" value="CAJ0592277.1"/>
    <property type="molecule type" value="Genomic_DNA"/>
</dbReference>
<comment type="similarity">
    <text evidence="1">Belongs to the microviridae F protein family.</text>
</comment>
<evidence type="ECO:0000313" key="2">
    <source>
        <dbReference type="EMBL" id="CAJ0592277.1"/>
    </source>
</evidence>
<dbReference type="InterPro" id="IPR003514">
    <property type="entry name" value="Microviridae_protein_F"/>
</dbReference>
<comment type="caution">
    <text evidence="2">The sequence shown here is derived from an EMBL/GenBank/DDBJ whole genome shotgun (WGS) entry which is preliminary data.</text>
</comment>
<dbReference type="Pfam" id="PF02305">
    <property type="entry name" value="Phage_F"/>
    <property type="match status" value="1"/>
</dbReference>
<dbReference type="GO" id="GO:0005198">
    <property type="term" value="F:structural molecule activity"/>
    <property type="evidence" value="ECO:0007669"/>
    <property type="project" value="InterPro"/>
</dbReference>
<dbReference type="AlphaFoldDB" id="A0AA36DSP6"/>
<dbReference type="InterPro" id="IPR037002">
    <property type="entry name" value="Microviridae_protein_F_sf"/>
</dbReference>
<organism evidence="2 3">
    <name type="scientific">Cylicocyclus nassatus</name>
    <name type="common">Nematode worm</name>
    <dbReference type="NCBI Taxonomy" id="53992"/>
    <lineage>
        <taxon>Eukaryota</taxon>
        <taxon>Metazoa</taxon>
        <taxon>Ecdysozoa</taxon>
        <taxon>Nematoda</taxon>
        <taxon>Chromadorea</taxon>
        <taxon>Rhabditida</taxon>
        <taxon>Rhabditina</taxon>
        <taxon>Rhabditomorpha</taxon>
        <taxon>Strongyloidea</taxon>
        <taxon>Strongylidae</taxon>
        <taxon>Cylicocyclus</taxon>
    </lineage>
</organism>
<keyword evidence="3" id="KW-1185">Reference proteome</keyword>
<dbReference type="Proteomes" id="UP001176961">
    <property type="component" value="Unassembled WGS sequence"/>
</dbReference>
<accession>A0AA36DSP6</accession>
<proteinExistence type="inferred from homology"/>
<dbReference type="SUPFAM" id="SSF88645">
    <property type="entry name" value="ssDNA viruses"/>
    <property type="match status" value="1"/>
</dbReference>
<evidence type="ECO:0000313" key="3">
    <source>
        <dbReference type="Proteomes" id="UP001176961"/>
    </source>
</evidence>
<reference evidence="2" key="1">
    <citation type="submission" date="2023-07" db="EMBL/GenBank/DDBJ databases">
        <authorList>
            <consortium name="CYATHOMIX"/>
        </authorList>
    </citation>
    <scope>NUCLEOTIDE SEQUENCE</scope>
    <source>
        <strain evidence="2">N/A</strain>
    </source>
</reference>
<dbReference type="InterPro" id="IPR016184">
    <property type="entry name" value="Capsid/spike_ssDNA_virus"/>
</dbReference>
<gene>
    <name evidence="2" type="ORF">CYNAS_LOCUS4260</name>
</gene>
<dbReference type="Gene3D" id="2.60.169.10">
    <property type="entry name" value="Microviridae F protein"/>
    <property type="match status" value="1"/>
</dbReference>